<dbReference type="SMART" id="SM00490">
    <property type="entry name" value="HELICc"/>
    <property type="match status" value="1"/>
</dbReference>
<protein>
    <submittedName>
        <fullName evidence="10">ATP-dependent RNA helicase DeaD</fullName>
    </submittedName>
</protein>
<comment type="similarity">
    <text evidence="5 6">Belongs to the DEAD box helicase family.</text>
</comment>
<evidence type="ECO:0000313" key="11">
    <source>
        <dbReference type="Proteomes" id="UP000186002"/>
    </source>
</evidence>
<organism evidence="10 11">
    <name type="scientific">Roseibium suaedae</name>
    <dbReference type="NCBI Taxonomy" id="735517"/>
    <lineage>
        <taxon>Bacteria</taxon>
        <taxon>Pseudomonadati</taxon>
        <taxon>Pseudomonadota</taxon>
        <taxon>Alphaproteobacteria</taxon>
        <taxon>Hyphomicrobiales</taxon>
        <taxon>Stappiaceae</taxon>
        <taxon>Roseibium</taxon>
    </lineage>
</organism>
<dbReference type="SMART" id="SM00487">
    <property type="entry name" value="DEXDc"/>
    <property type="match status" value="1"/>
</dbReference>
<dbReference type="PROSITE" id="PS51194">
    <property type="entry name" value="HELICASE_CTER"/>
    <property type="match status" value="1"/>
</dbReference>
<reference evidence="10 11" key="1">
    <citation type="submission" date="2016-11" db="EMBL/GenBank/DDBJ databases">
        <authorList>
            <person name="Jaros S."/>
            <person name="Januszkiewicz K."/>
            <person name="Wedrychowicz H."/>
        </authorList>
    </citation>
    <scope>NUCLEOTIDE SEQUENCE [LARGE SCALE GENOMIC DNA]</scope>
    <source>
        <strain evidence="10 11">DSM 22153</strain>
    </source>
</reference>
<dbReference type="InterPro" id="IPR000629">
    <property type="entry name" value="RNA-helicase_DEAD-box_CS"/>
</dbReference>
<dbReference type="InterPro" id="IPR011545">
    <property type="entry name" value="DEAD/DEAH_box_helicase_dom"/>
</dbReference>
<dbReference type="CDD" id="cd18787">
    <property type="entry name" value="SF2_C_DEAD"/>
    <property type="match status" value="1"/>
</dbReference>
<evidence type="ECO:0000256" key="6">
    <source>
        <dbReference type="RuleBase" id="RU000492"/>
    </source>
</evidence>
<dbReference type="PANTHER" id="PTHR47959:SF1">
    <property type="entry name" value="ATP-DEPENDENT RNA HELICASE DBPA"/>
    <property type="match status" value="1"/>
</dbReference>
<dbReference type="GO" id="GO:0003724">
    <property type="term" value="F:RNA helicase activity"/>
    <property type="evidence" value="ECO:0007669"/>
    <property type="project" value="UniProtKB-ARBA"/>
</dbReference>
<dbReference type="CDD" id="cd00268">
    <property type="entry name" value="DEADc"/>
    <property type="match status" value="1"/>
</dbReference>
<dbReference type="GO" id="GO:0003676">
    <property type="term" value="F:nucleic acid binding"/>
    <property type="evidence" value="ECO:0007669"/>
    <property type="project" value="InterPro"/>
</dbReference>
<gene>
    <name evidence="10" type="ORF">SAMN05444272_0893</name>
</gene>
<keyword evidence="3 6" id="KW-0347">Helicase</keyword>
<dbReference type="GO" id="GO:0005829">
    <property type="term" value="C:cytosol"/>
    <property type="evidence" value="ECO:0007669"/>
    <property type="project" value="TreeGrafter"/>
</dbReference>
<dbReference type="STRING" id="735517.SAMN05444272_0893"/>
<feature type="domain" description="Helicase C-terminal" evidence="9">
    <location>
        <begin position="230"/>
        <end position="409"/>
    </location>
</feature>
<dbReference type="SUPFAM" id="SSF52540">
    <property type="entry name" value="P-loop containing nucleoside triphosphate hydrolases"/>
    <property type="match status" value="1"/>
</dbReference>
<feature type="compositionally biased region" description="Basic and acidic residues" evidence="7">
    <location>
        <begin position="715"/>
        <end position="726"/>
    </location>
</feature>
<name>A0A1M7BM99_9HYPH</name>
<feature type="compositionally biased region" description="Basic and acidic residues" evidence="7">
    <location>
        <begin position="644"/>
        <end position="705"/>
    </location>
</feature>
<dbReference type="Pfam" id="PF00271">
    <property type="entry name" value="Helicase_C"/>
    <property type="match status" value="1"/>
</dbReference>
<sequence length="726" mass="78731">MTDLNNVAPALAAALANRGYEALTPVQSAVLTEAPADADLLVSAQTGSGKTVAFGLALAPTILGDAERLGPAGAPVALAIAPTRELALQVKDELSWLYADANARTVSCVGGMDPRTERRNLDNGAHIVVGTPGRLRDHIERGALDLSELRAVVMDEADEMLDMGFREDLEFILDAAPASRRTLMFSATVPKPIADLAQRFQRDAVRISTINAREQHGDIDYIAHPVAPNERENAIINVLRQHEAEKAILFCSTREAVKRLTSRLANRGFSIVSLSGELSQEQRSAALTAMKNGSARVCVATDVAARGIDLPNLDLVIHADLPTGKAALLHRSGRTGRAGRKGTCVLMVPYPRRRAAERTLHFAGVKVTWAPAPTADDIRAKDRERLLADPSLSAEMEADELAIARELLEKYDAERIAAAFVKLRQSRLPAPEDVSEASEDNIRGRGPGEQGGRTAEIRGKFEDGVWFRLSLGHKHRADPRWLLPMICRAGHVTKKEVGAIKIFQNETRFEIDGAHGERYAEVIRRDGTGEDNVTITVLDARGGKTPPPPFEDRGGGRGGFGGGPRGGGRPRRDAYEGGSEDRMDRPFRGNDRNGGERGNDRGGDRNFDRAPRGDFAGRGPAKGGKRRRFGDDEQAPNHPAFEPLDMKALARDGGRDQDGGDRPARFRKDERPARRDWNADKAPEGRDGGKPEGKKPFKAKADGPKKKAPKKAKPSRSERKATKAGS</sequence>
<evidence type="ECO:0000256" key="7">
    <source>
        <dbReference type="SAM" id="MobiDB-lite"/>
    </source>
</evidence>
<proteinExistence type="inferred from homology"/>
<dbReference type="GO" id="GO:0016787">
    <property type="term" value="F:hydrolase activity"/>
    <property type="evidence" value="ECO:0007669"/>
    <property type="project" value="UniProtKB-KW"/>
</dbReference>
<dbReference type="GO" id="GO:0005524">
    <property type="term" value="F:ATP binding"/>
    <property type="evidence" value="ECO:0007669"/>
    <property type="project" value="UniProtKB-KW"/>
</dbReference>
<dbReference type="InterPro" id="IPR001650">
    <property type="entry name" value="Helicase_C-like"/>
</dbReference>
<evidence type="ECO:0000256" key="4">
    <source>
        <dbReference type="ARBA" id="ARBA00022840"/>
    </source>
</evidence>
<dbReference type="PANTHER" id="PTHR47959">
    <property type="entry name" value="ATP-DEPENDENT RNA HELICASE RHLE-RELATED"/>
    <property type="match status" value="1"/>
</dbReference>
<evidence type="ECO:0000256" key="5">
    <source>
        <dbReference type="ARBA" id="ARBA00038437"/>
    </source>
</evidence>
<dbReference type="RefSeq" id="WP_073009313.1">
    <property type="nucleotide sequence ID" value="NZ_FRBW01000001.1"/>
</dbReference>
<dbReference type="Gene3D" id="3.40.50.300">
    <property type="entry name" value="P-loop containing nucleotide triphosphate hydrolases"/>
    <property type="match status" value="2"/>
</dbReference>
<feature type="domain" description="Helicase ATP-binding" evidence="8">
    <location>
        <begin position="31"/>
        <end position="207"/>
    </location>
</feature>
<dbReference type="InterPro" id="IPR050079">
    <property type="entry name" value="DEAD_box_RNA_helicase"/>
</dbReference>
<dbReference type="Pfam" id="PF00270">
    <property type="entry name" value="DEAD"/>
    <property type="match status" value="1"/>
</dbReference>
<keyword evidence="2 6" id="KW-0378">Hydrolase</keyword>
<evidence type="ECO:0000313" key="10">
    <source>
        <dbReference type="EMBL" id="SHL56094.1"/>
    </source>
</evidence>
<dbReference type="InterPro" id="IPR012677">
    <property type="entry name" value="Nucleotide-bd_a/b_plait_sf"/>
</dbReference>
<evidence type="ECO:0000256" key="2">
    <source>
        <dbReference type="ARBA" id="ARBA00022801"/>
    </source>
</evidence>
<keyword evidence="11" id="KW-1185">Reference proteome</keyword>
<dbReference type="CDD" id="cd12252">
    <property type="entry name" value="RRM_DbpA"/>
    <property type="match status" value="1"/>
</dbReference>
<dbReference type="PROSITE" id="PS51192">
    <property type="entry name" value="HELICASE_ATP_BIND_1"/>
    <property type="match status" value="1"/>
</dbReference>
<accession>A0A1M7BM99</accession>
<dbReference type="Pfam" id="PF03880">
    <property type="entry name" value="DbpA"/>
    <property type="match status" value="1"/>
</dbReference>
<feature type="compositionally biased region" description="Basic and acidic residues" evidence="7">
    <location>
        <begin position="570"/>
        <end position="612"/>
    </location>
</feature>
<dbReference type="Proteomes" id="UP000186002">
    <property type="component" value="Unassembled WGS sequence"/>
</dbReference>
<dbReference type="OrthoDB" id="9805696at2"/>
<dbReference type="PROSITE" id="PS00039">
    <property type="entry name" value="DEAD_ATP_HELICASE"/>
    <property type="match status" value="1"/>
</dbReference>
<dbReference type="EMBL" id="FRBW01000001">
    <property type="protein sequence ID" value="SHL56094.1"/>
    <property type="molecule type" value="Genomic_DNA"/>
</dbReference>
<evidence type="ECO:0000256" key="3">
    <source>
        <dbReference type="ARBA" id="ARBA00022806"/>
    </source>
</evidence>
<feature type="region of interest" description="Disordered" evidence="7">
    <location>
        <begin position="537"/>
        <end position="726"/>
    </location>
</feature>
<dbReference type="AlphaFoldDB" id="A0A1M7BM99"/>
<dbReference type="InterPro" id="IPR027417">
    <property type="entry name" value="P-loop_NTPase"/>
</dbReference>
<dbReference type="InterPro" id="IPR014001">
    <property type="entry name" value="Helicase_ATP-bd"/>
</dbReference>
<keyword evidence="1 6" id="KW-0547">Nucleotide-binding</keyword>
<keyword evidence="4 6" id="KW-0067">ATP-binding</keyword>
<dbReference type="Gene3D" id="3.30.70.330">
    <property type="match status" value="1"/>
</dbReference>
<evidence type="ECO:0000259" key="9">
    <source>
        <dbReference type="PROSITE" id="PS51194"/>
    </source>
</evidence>
<evidence type="ECO:0000259" key="8">
    <source>
        <dbReference type="PROSITE" id="PS51192"/>
    </source>
</evidence>
<feature type="compositionally biased region" description="Gly residues" evidence="7">
    <location>
        <begin position="556"/>
        <end position="567"/>
    </location>
</feature>
<feature type="region of interest" description="Disordered" evidence="7">
    <location>
        <begin position="430"/>
        <end position="454"/>
    </location>
</feature>
<evidence type="ECO:0000256" key="1">
    <source>
        <dbReference type="ARBA" id="ARBA00022741"/>
    </source>
</evidence>
<dbReference type="InterPro" id="IPR005580">
    <property type="entry name" value="DbpA/CsdA_RNA-bd_dom"/>
</dbReference>
<dbReference type="InterPro" id="IPR044742">
    <property type="entry name" value="DEAD/DEAH_RhlB"/>
</dbReference>